<dbReference type="InterPro" id="IPR011050">
    <property type="entry name" value="Pectin_lyase_fold/virulence"/>
</dbReference>
<dbReference type="PROSITE" id="PS51257">
    <property type="entry name" value="PROKAR_LIPOPROTEIN"/>
    <property type="match status" value="1"/>
</dbReference>
<comment type="caution">
    <text evidence="1">The sequence shown here is derived from an EMBL/GenBank/DDBJ whole genome shotgun (WGS) entry which is preliminary data.</text>
</comment>
<name>A0A4Z1A495_9LEPT</name>
<keyword evidence="2" id="KW-1185">Reference proteome</keyword>
<dbReference type="OrthoDB" id="313214at2"/>
<protein>
    <recommendedName>
        <fullName evidence="3">DUF1565 domain-containing protein</fullName>
    </recommendedName>
</protein>
<evidence type="ECO:0000313" key="2">
    <source>
        <dbReference type="Proteomes" id="UP000298263"/>
    </source>
</evidence>
<dbReference type="AlphaFoldDB" id="A0A4Z1A495"/>
<dbReference type="Proteomes" id="UP000298263">
    <property type="component" value="Unassembled WGS sequence"/>
</dbReference>
<proteinExistence type="predicted"/>
<dbReference type="EMBL" id="RQGP01000023">
    <property type="protein sequence ID" value="TGL88818.1"/>
    <property type="molecule type" value="Genomic_DNA"/>
</dbReference>
<reference evidence="1" key="1">
    <citation type="journal article" date="2019" name="PLoS Negl. Trop. Dis.">
        <title>Revisiting the worldwide diversity of Leptospira species in the environment.</title>
        <authorList>
            <person name="Vincent A.T."/>
            <person name="Schiettekatte O."/>
            <person name="Bourhy P."/>
            <person name="Veyrier F.J."/>
            <person name="Picardeau M."/>
        </authorList>
    </citation>
    <scope>NUCLEOTIDE SEQUENCE [LARGE SCALE GENOMIC DNA]</scope>
    <source>
        <strain evidence="1">201702422</strain>
    </source>
</reference>
<gene>
    <name evidence="1" type="ORF">EHQ69_14445</name>
</gene>
<dbReference type="SUPFAM" id="SSF51126">
    <property type="entry name" value="Pectin lyase-like"/>
    <property type="match status" value="1"/>
</dbReference>
<evidence type="ECO:0000313" key="1">
    <source>
        <dbReference type="EMBL" id="TGL88818.1"/>
    </source>
</evidence>
<accession>A0A4Z1A495</accession>
<evidence type="ECO:0008006" key="3">
    <source>
        <dbReference type="Google" id="ProtNLM"/>
    </source>
</evidence>
<organism evidence="1 2">
    <name type="scientific">Leptospira congkakensis</name>
    <dbReference type="NCBI Taxonomy" id="2484932"/>
    <lineage>
        <taxon>Bacteria</taxon>
        <taxon>Pseudomonadati</taxon>
        <taxon>Spirochaetota</taxon>
        <taxon>Spirochaetia</taxon>
        <taxon>Leptospirales</taxon>
        <taxon>Leptospiraceae</taxon>
        <taxon>Leptospira</taxon>
    </lineage>
</organism>
<sequence length="1034" mass="105903">MKSAKIFRNAILIPTFLFQACIPSLSKGILQSVSDFLQLRSLVNSAPTGPYYLSVTVSGLLGSGLVLDLNSGTESIVVNADGSFDFKTPLSTGNNFNVTVNTQPTLPAQTCSVSGGMGVVAYGNINSIIVNCDPLRYTVGGTITGLDGITGLVLTNSVDGSTLNVAVASGSFAFTQTYLDGTTYNVSVTTQPNHPVQNCLTTNGSGTIAGANITDIIIACNSTAFPIEVTAVGIASGTLSIRNNNSELLTISTNGLHRFPTNIITNNTYSLQIVGTPANHQCVLSASGGTVTGTISITANCFSVLSFNPSNGGVLQPTESLRLQFSDEVNAGSCITSTGTLNTVLSIPIQFSVTTTTLTNDTLIVSPAVTDSWASGHRVLTLNCFNVGGTPLSSTVNILYLVPSAIRYVSASATAFDTNDGFTPTTPKRNIQAAIDDFLGCASGDCAVLVEAGTYDSSVIGDRIQIVSGVSLFGSYTAGSGFLSRDTTLDTSIISMVTTPASCASATATNPCSSIYASGAVTATTVVSGFDIQAGSTTAPYMAGVSLNGTNFLRFINNKIRGGSGDNGTSGIFALNSNPYLIFNTIHGGDCTVNGCSSVGLYMSSAATLTPILLSNSIAGGGDGTVINATSKGIQYNGTAGIIVSNIRGNTFSAANMNADPVLSTNSTSVGFEISTGASSSGVLAGNIIRGLNSYRSSGIRISLATSVEIGSATQGNLIQSGNGVTESYGLYLNSGHIVRRNVIEVGNVISPGSFSTSAGIFFFGGGTTAILENNAIYVGDATSTTATAWVMGIRGSGLNTASIISGNYIRVGRTIGSSTSSTVSGISLTSLGAMLISDNWIQNGRSSHLARGIELSNVTTPLRIYHNTVNSGISDTSIETPLYLASGVTSLDIQNNIFLLNNDSAPNACILNAGLGLQSAIRYNVFHNCNNLVIQNALNYNLLCAGGIPGALACVPLGTAANFGDNLKLNPNLVSEFGVIANYTPTPATSCLITQSTNNIAGHTGSYSGPGTRPGANGFSSLGAVEYEQACAP</sequence>